<dbReference type="OrthoDB" id="8781922at2"/>
<dbReference type="RefSeq" id="WP_135190118.1">
    <property type="nucleotide sequence ID" value="NZ_SPUM01000081.1"/>
</dbReference>
<keyword evidence="1" id="KW-0812">Transmembrane</keyword>
<reference evidence="2 3" key="1">
    <citation type="submission" date="2019-03" db="EMBL/GenBank/DDBJ databases">
        <title>Draft genome of Massilia hortus sp. nov., a novel bacterial species of the Oxalobacteraceae family.</title>
        <authorList>
            <person name="Peta V."/>
            <person name="Raths R."/>
            <person name="Bucking H."/>
        </authorList>
    </citation>
    <scope>NUCLEOTIDE SEQUENCE [LARGE SCALE GENOMIC DNA]</scope>
    <source>
        <strain evidence="2 3">ONC3</strain>
    </source>
</reference>
<name>A0A4Y9SYP8_9BURK</name>
<comment type="caution">
    <text evidence="2">The sequence shown here is derived from an EMBL/GenBank/DDBJ whole genome shotgun (WGS) entry which is preliminary data.</text>
</comment>
<proteinExistence type="predicted"/>
<sequence length="302" mass="34106">MTTQLTLKPYRCLACEASLSGADPRLSAHLDFRLHKAELKRAFDPRLQWMRDAAYRLAPLQYIVKRKSFMVADTTIQWCNPEVLVRAVALKLLPFPCDNVGGSNAAVTILSWNVQMRTEDAAPGLTGNRPWRRRVRTPTAVYRATIRSFQRWLFGGPAAVLKREAELRAIWRQAEDDNGIDAMALPAQELAYVFMMNSLTSFSSLGQALGDLELMDEPIIGLRTCEGRLPRIAYRAIYLAVFAGYYWAIRRARRYGRVRLQNLASLPMNHLVAVFDLPQEITSLSSGGVFFPTVPGMPIRPF</sequence>
<dbReference type="Proteomes" id="UP000297258">
    <property type="component" value="Unassembled WGS sequence"/>
</dbReference>
<keyword evidence="3" id="KW-1185">Reference proteome</keyword>
<evidence type="ECO:0000256" key="1">
    <source>
        <dbReference type="SAM" id="Phobius"/>
    </source>
</evidence>
<dbReference type="EMBL" id="SPUM01000081">
    <property type="protein sequence ID" value="TFW31778.1"/>
    <property type="molecule type" value="Genomic_DNA"/>
</dbReference>
<dbReference type="AlphaFoldDB" id="A0A4Y9SYP8"/>
<protein>
    <submittedName>
        <fullName evidence="2">Uncharacterized protein</fullName>
    </submittedName>
</protein>
<evidence type="ECO:0000313" key="2">
    <source>
        <dbReference type="EMBL" id="TFW31778.1"/>
    </source>
</evidence>
<feature type="transmembrane region" description="Helical" evidence="1">
    <location>
        <begin position="232"/>
        <end position="249"/>
    </location>
</feature>
<keyword evidence="1" id="KW-1133">Transmembrane helix</keyword>
<organism evidence="2 3">
    <name type="scientific">Massilia horti</name>
    <dbReference type="NCBI Taxonomy" id="2562153"/>
    <lineage>
        <taxon>Bacteria</taxon>
        <taxon>Pseudomonadati</taxon>
        <taxon>Pseudomonadota</taxon>
        <taxon>Betaproteobacteria</taxon>
        <taxon>Burkholderiales</taxon>
        <taxon>Oxalobacteraceae</taxon>
        <taxon>Telluria group</taxon>
        <taxon>Massilia</taxon>
    </lineage>
</organism>
<evidence type="ECO:0000313" key="3">
    <source>
        <dbReference type="Proteomes" id="UP000297258"/>
    </source>
</evidence>
<gene>
    <name evidence="2" type="ORF">E4O92_12585</name>
</gene>
<keyword evidence="1" id="KW-0472">Membrane</keyword>
<accession>A0A4Y9SYP8</accession>